<dbReference type="InParanoid" id="A0A1Y5SW42"/>
<evidence type="ECO:0000256" key="3">
    <source>
        <dbReference type="ARBA" id="ARBA00022764"/>
    </source>
</evidence>
<dbReference type="AlphaFoldDB" id="A0A1Y5SW42"/>
<dbReference type="PANTHER" id="PTHR47637:SF1">
    <property type="entry name" value="CHAPERONE SURA"/>
    <property type="match status" value="1"/>
</dbReference>
<evidence type="ECO:0000256" key="10">
    <source>
        <dbReference type="SAM" id="SignalP"/>
    </source>
</evidence>
<name>A0A1Y5SW42_9PROT</name>
<evidence type="ECO:0000256" key="1">
    <source>
        <dbReference type="ARBA" id="ARBA00018370"/>
    </source>
</evidence>
<reference evidence="12 13" key="1">
    <citation type="submission" date="2017-03" db="EMBL/GenBank/DDBJ databases">
        <authorList>
            <person name="Afonso C.L."/>
            <person name="Miller P.J."/>
            <person name="Scott M.A."/>
            <person name="Spackman E."/>
            <person name="Goraichik I."/>
            <person name="Dimitrov K.M."/>
            <person name="Suarez D.L."/>
            <person name="Swayne D.E."/>
        </authorList>
    </citation>
    <scope>NUCLEOTIDE SEQUENCE [LARGE SCALE GENOMIC DNA]</scope>
    <source>
        <strain evidence="12 13">CECT 7691</strain>
    </source>
</reference>
<organism evidence="12 13">
    <name type="scientific">Oceanibacterium hippocampi</name>
    <dbReference type="NCBI Taxonomy" id="745714"/>
    <lineage>
        <taxon>Bacteria</taxon>
        <taxon>Pseudomonadati</taxon>
        <taxon>Pseudomonadota</taxon>
        <taxon>Alphaproteobacteria</taxon>
        <taxon>Sneathiellales</taxon>
        <taxon>Sneathiellaceae</taxon>
        <taxon>Oceanibacterium</taxon>
    </lineage>
</organism>
<dbReference type="Pfam" id="PF00639">
    <property type="entry name" value="Rotamase"/>
    <property type="match status" value="2"/>
</dbReference>
<dbReference type="OrthoDB" id="9791746at2"/>
<feature type="domain" description="PpiC" evidence="11">
    <location>
        <begin position="287"/>
        <end position="384"/>
    </location>
</feature>
<dbReference type="Proteomes" id="UP000193200">
    <property type="component" value="Unassembled WGS sequence"/>
</dbReference>
<keyword evidence="2 10" id="KW-0732">Signal</keyword>
<dbReference type="PANTHER" id="PTHR47637">
    <property type="entry name" value="CHAPERONE SURA"/>
    <property type="match status" value="1"/>
</dbReference>
<protein>
    <recommendedName>
        <fullName evidence="1">Parvulin-like PPIase</fullName>
    </recommendedName>
    <alternativeName>
        <fullName evidence="7">Peptidyl-prolyl cis-trans isomerase plp</fullName>
    </alternativeName>
    <alternativeName>
        <fullName evidence="8">Rotamase plp</fullName>
    </alternativeName>
</protein>
<dbReference type="SUPFAM" id="SSF54534">
    <property type="entry name" value="FKBP-like"/>
    <property type="match status" value="2"/>
</dbReference>
<dbReference type="InterPro" id="IPR050280">
    <property type="entry name" value="OMP_Chaperone_SurA"/>
</dbReference>
<dbReference type="Gene3D" id="3.10.50.40">
    <property type="match status" value="2"/>
</dbReference>
<evidence type="ECO:0000256" key="8">
    <source>
        <dbReference type="ARBA" id="ARBA00031484"/>
    </source>
</evidence>
<dbReference type="EMBL" id="FWFR01000001">
    <property type="protein sequence ID" value="SLN48318.1"/>
    <property type="molecule type" value="Genomic_DNA"/>
</dbReference>
<evidence type="ECO:0000313" key="13">
    <source>
        <dbReference type="Proteomes" id="UP000193200"/>
    </source>
</evidence>
<evidence type="ECO:0000256" key="9">
    <source>
        <dbReference type="PROSITE-ProRule" id="PRU00278"/>
    </source>
</evidence>
<evidence type="ECO:0000256" key="4">
    <source>
        <dbReference type="ARBA" id="ARBA00023110"/>
    </source>
</evidence>
<keyword evidence="5" id="KW-0143">Chaperone</keyword>
<keyword evidence="3" id="KW-0574">Periplasm</keyword>
<dbReference type="InterPro" id="IPR015391">
    <property type="entry name" value="SurA_N"/>
</dbReference>
<dbReference type="FunCoup" id="A0A1Y5SW42">
    <property type="interactions" value="150"/>
</dbReference>
<keyword evidence="6 9" id="KW-0413">Isomerase</keyword>
<dbReference type="Gene3D" id="1.10.4030.10">
    <property type="entry name" value="Porin chaperone SurA, peptide-binding domain"/>
    <property type="match status" value="1"/>
</dbReference>
<dbReference type="InterPro" id="IPR027304">
    <property type="entry name" value="Trigger_fact/SurA_dom_sf"/>
</dbReference>
<dbReference type="SUPFAM" id="SSF109998">
    <property type="entry name" value="Triger factor/SurA peptide-binding domain-like"/>
    <property type="match status" value="1"/>
</dbReference>
<dbReference type="RefSeq" id="WP_085883293.1">
    <property type="nucleotide sequence ID" value="NZ_FWFR01000001.1"/>
</dbReference>
<evidence type="ECO:0000256" key="7">
    <source>
        <dbReference type="ARBA" id="ARBA00030642"/>
    </source>
</evidence>
<feature type="signal peptide" evidence="10">
    <location>
        <begin position="1"/>
        <end position="31"/>
    </location>
</feature>
<dbReference type="PROSITE" id="PS50198">
    <property type="entry name" value="PPIC_PPIASE_2"/>
    <property type="match status" value="2"/>
</dbReference>
<dbReference type="Pfam" id="PF09312">
    <property type="entry name" value="SurA_N"/>
    <property type="match status" value="1"/>
</dbReference>
<keyword evidence="4 9" id="KW-0697">Rotamase</keyword>
<evidence type="ECO:0000313" key="12">
    <source>
        <dbReference type="EMBL" id="SLN48318.1"/>
    </source>
</evidence>
<proteinExistence type="predicted"/>
<dbReference type="InterPro" id="IPR000297">
    <property type="entry name" value="PPIase_PpiC"/>
</dbReference>
<feature type="domain" description="PpiC" evidence="11">
    <location>
        <begin position="178"/>
        <end position="276"/>
    </location>
</feature>
<dbReference type="InterPro" id="IPR046357">
    <property type="entry name" value="PPIase_dom_sf"/>
</dbReference>
<dbReference type="GO" id="GO:0003755">
    <property type="term" value="F:peptidyl-prolyl cis-trans isomerase activity"/>
    <property type="evidence" value="ECO:0007669"/>
    <property type="project" value="UniProtKB-KW"/>
</dbReference>
<evidence type="ECO:0000256" key="2">
    <source>
        <dbReference type="ARBA" id="ARBA00022729"/>
    </source>
</evidence>
<sequence length="427" mass="46887">MSRISLNRAGLGRLACLLLLALSLLPGRVAAQEVQRIAAVVNDEVVSAYDLAQRMKAIMVLSGITDSKENRQRVQGQALRAVIDEVIQLQEAKRVNVRVTDADIDYAIGLLETRNQIPEGRFEEFLRRRGVPPETMIRQITAEIAWSKLVQRQFSRNSSVDEEEIDSVLEKLKANAGKTEYLIAEIFLDIDPTVGEMQVAENARRLVSDIRQGASFEAIAAQFSQGPTAANGGLVGWTQPDQLDPDAANALADLGLGQITDPIRVPGGFQIYRLNDRRKILAADPMATQFTLKQLVVTLAQDAAEADVTAARTAAVKARGSITSCDDVAPLAAEIKSDSSGDLGTVRLGELPESLRDAVRDLQPGETSEPVRTPLGLHVLVVCDRKDQEVDLPSRDDIAKSLRQRRMAMLSRGYMRDLRRNATIEFR</sequence>
<keyword evidence="13" id="KW-1185">Reference proteome</keyword>
<feature type="chain" id="PRO_5013028971" description="Parvulin-like PPIase" evidence="10">
    <location>
        <begin position="32"/>
        <end position="427"/>
    </location>
</feature>
<evidence type="ECO:0000259" key="11">
    <source>
        <dbReference type="PROSITE" id="PS50198"/>
    </source>
</evidence>
<accession>A0A1Y5SW42</accession>
<gene>
    <name evidence="12" type="primary">surA</name>
    <name evidence="12" type="ORF">OCH7691_02093</name>
</gene>
<evidence type="ECO:0000256" key="6">
    <source>
        <dbReference type="ARBA" id="ARBA00023235"/>
    </source>
</evidence>
<evidence type="ECO:0000256" key="5">
    <source>
        <dbReference type="ARBA" id="ARBA00023186"/>
    </source>
</evidence>